<reference evidence="3" key="1">
    <citation type="submission" date="2020-04" db="EMBL/GenBank/DDBJ databases">
        <title>Deep metagenomics examines the oral microbiome during advanced dental caries in children, revealing novel taxa and co-occurrences with host molecules.</title>
        <authorList>
            <person name="Baker J.L."/>
            <person name="Morton J.T."/>
            <person name="Dinis M."/>
            <person name="Alvarez R."/>
            <person name="Tran N.C."/>
            <person name="Knight R."/>
            <person name="Edlund A."/>
        </authorList>
    </citation>
    <scope>NUCLEOTIDE SEQUENCE</scope>
    <source>
        <strain evidence="3">JCVI_24_bin.8</strain>
    </source>
</reference>
<dbReference type="SMART" id="SM00530">
    <property type="entry name" value="HTH_XRE"/>
    <property type="match status" value="1"/>
</dbReference>
<dbReference type="GO" id="GO:0003677">
    <property type="term" value="F:DNA binding"/>
    <property type="evidence" value="ECO:0007669"/>
    <property type="project" value="UniProtKB-KW"/>
</dbReference>
<comment type="caution">
    <text evidence="3">The sequence shown here is derived from an EMBL/GenBank/DDBJ whole genome shotgun (WGS) entry which is preliminary data.</text>
</comment>
<gene>
    <name evidence="3" type="ORF">HXM71_06495</name>
</gene>
<dbReference type="Gene3D" id="1.10.260.40">
    <property type="entry name" value="lambda repressor-like DNA-binding domains"/>
    <property type="match status" value="1"/>
</dbReference>
<dbReference type="PANTHER" id="PTHR46558">
    <property type="entry name" value="TRACRIPTIONAL REGULATORY PROTEIN-RELATED-RELATED"/>
    <property type="match status" value="1"/>
</dbReference>
<organism evidence="3 4">
    <name type="scientific">Mogibacterium diversum</name>
    <dbReference type="NCBI Taxonomy" id="114527"/>
    <lineage>
        <taxon>Bacteria</taxon>
        <taxon>Bacillati</taxon>
        <taxon>Bacillota</taxon>
        <taxon>Clostridia</taxon>
        <taxon>Peptostreptococcales</taxon>
        <taxon>Anaerovoracaceae</taxon>
        <taxon>Mogibacterium</taxon>
    </lineage>
</organism>
<protein>
    <submittedName>
        <fullName evidence="3">Helix-turn-helix transcriptional regulator</fullName>
    </submittedName>
</protein>
<dbReference type="AlphaFoldDB" id="A0A930HB90"/>
<accession>A0A930HB90</accession>
<dbReference type="PROSITE" id="PS50943">
    <property type="entry name" value="HTH_CROC1"/>
    <property type="match status" value="1"/>
</dbReference>
<dbReference type="EMBL" id="JABZQH010000257">
    <property type="protein sequence ID" value="MBF1352747.1"/>
    <property type="molecule type" value="Genomic_DNA"/>
</dbReference>
<dbReference type="SUPFAM" id="SSF47413">
    <property type="entry name" value="lambda repressor-like DNA-binding domains"/>
    <property type="match status" value="1"/>
</dbReference>
<feature type="domain" description="HTH cro/C1-type" evidence="2">
    <location>
        <begin position="8"/>
        <end position="62"/>
    </location>
</feature>
<dbReference type="PANTHER" id="PTHR46558:SF4">
    <property type="entry name" value="DNA-BIDING PHAGE PROTEIN"/>
    <property type="match status" value="1"/>
</dbReference>
<sequence>MKKLLQILRENRLEKGISQEYLAGKLDVSSSTISRWESKGNFPSTDKLFEYASFLSLSCYDVLALLANEQPRPVGRIEISAYNKATFNRLVDLLLKEGGNDIDFTKTHLM</sequence>
<dbReference type="CDD" id="cd00093">
    <property type="entry name" value="HTH_XRE"/>
    <property type="match status" value="1"/>
</dbReference>
<name>A0A930HB90_9FIRM</name>
<keyword evidence="1" id="KW-0238">DNA-binding</keyword>
<dbReference type="Pfam" id="PF01381">
    <property type="entry name" value="HTH_3"/>
    <property type="match status" value="1"/>
</dbReference>
<evidence type="ECO:0000313" key="3">
    <source>
        <dbReference type="EMBL" id="MBF1352747.1"/>
    </source>
</evidence>
<dbReference type="Proteomes" id="UP000722050">
    <property type="component" value="Unassembled WGS sequence"/>
</dbReference>
<proteinExistence type="predicted"/>
<evidence type="ECO:0000259" key="2">
    <source>
        <dbReference type="PROSITE" id="PS50943"/>
    </source>
</evidence>
<dbReference type="InterPro" id="IPR010982">
    <property type="entry name" value="Lambda_DNA-bd_dom_sf"/>
</dbReference>
<evidence type="ECO:0000313" key="4">
    <source>
        <dbReference type="Proteomes" id="UP000722050"/>
    </source>
</evidence>
<evidence type="ECO:0000256" key="1">
    <source>
        <dbReference type="ARBA" id="ARBA00023125"/>
    </source>
</evidence>
<dbReference type="InterPro" id="IPR001387">
    <property type="entry name" value="Cro/C1-type_HTH"/>
</dbReference>